<evidence type="ECO:0008006" key="3">
    <source>
        <dbReference type="Google" id="ProtNLM"/>
    </source>
</evidence>
<dbReference type="AlphaFoldDB" id="A0A1I5EP57"/>
<dbReference type="Proteomes" id="UP000198968">
    <property type="component" value="Unassembled WGS sequence"/>
</dbReference>
<proteinExistence type="predicted"/>
<evidence type="ECO:0000313" key="2">
    <source>
        <dbReference type="Proteomes" id="UP000198968"/>
    </source>
</evidence>
<evidence type="ECO:0000313" key="1">
    <source>
        <dbReference type="EMBL" id="SFO13190.1"/>
    </source>
</evidence>
<sequence>MKYDNDNEIRALVGAVVSDLIKVGEPVHFHDITDALFRLSEETRDSRLKALCQEAISFFTRKMH</sequence>
<keyword evidence="2" id="KW-1185">Reference proteome</keyword>
<accession>A0A1I5EP57</accession>
<name>A0A1I5EP57_9GAMM</name>
<gene>
    <name evidence="1" type="ORF">SAMN05428971_3037</name>
</gene>
<dbReference type="EMBL" id="FOVG01000003">
    <property type="protein sequence ID" value="SFO13190.1"/>
    <property type="molecule type" value="Genomic_DNA"/>
</dbReference>
<reference evidence="2" key="1">
    <citation type="submission" date="2016-10" db="EMBL/GenBank/DDBJ databases">
        <authorList>
            <person name="Varghese N."/>
            <person name="Submissions S."/>
        </authorList>
    </citation>
    <scope>NUCLEOTIDE SEQUENCE [LARGE SCALE GENOMIC DNA]</scope>
    <source>
        <strain evidence="2">OV426</strain>
    </source>
</reference>
<dbReference type="RefSeq" id="WP_090965028.1">
    <property type="nucleotide sequence ID" value="NZ_FOVG01000003.1"/>
</dbReference>
<organism evidence="1 2">
    <name type="scientific">Candidatus Pantoea varia</name>
    <dbReference type="NCBI Taxonomy" id="1881036"/>
    <lineage>
        <taxon>Bacteria</taxon>
        <taxon>Pseudomonadati</taxon>
        <taxon>Pseudomonadota</taxon>
        <taxon>Gammaproteobacteria</taxon>
        <taxon>Enterobacterales</taxon>
        <taxon>Erwiniaceae</taxon>
        <taxon>Pantoea</taxon>
    </lineage>
</organism>
<dbReference type="OrthoDB" id="6541938at2"/>
<protein>
    <recommendedName>
        <fullName evidence="3">Biofilm development protein YmgB/AriR</fullName>
    </recommendedName>
</protein>